<organism evidence="2 3">
    <name type="scientific">Oceanobacillus halophilus</name>
    <dbReference type="NCBI Taxonomy" id="930130"/>
    <lineage>
        <taxon>Bacteria</taxon>
        <taxon>Bacillati</taxon>
        <taxon>Bacillota</taxon>
        <taxon>Bacilli</taxon>
        <taxon>Bacillales</taxon>
        <taxon>Bacillaceae</taxon>
        <taxon>Oceanobacillus</taxon>
    </lineage>
</organism>
<keyword evidence="2" id="KW-0808">Transferase</keyword>
<accession>A0A494ZW56</accession>
<protein>
    <submittedName>
        <fullName evidence="2">GNAT family N-acetyltransferase</fullName>
    </submittedName>
</protein>
<dbReference type="InterPro" id="IPR016181">
    <property type="entry name" value="Acyl_CoA_acyltransferase"/>
</dbReference>
<dbReference type="InterPro" id="IPR000182">
    <property type="entry name" value="GNAT_dom"/>
</dbReference>
<dbReference type="AlphaFoldDB" id="A0A494ZW56"/>
<gene>
    <name evidence="2" type="ORF">D8M06_15425</name>
</gene>
<dbReference type="GO" id="GO:0016747">
    <property type="term" value="F:acyltransferase activity, transferring groups other than amino-acyl groups"/>
    <property type="evidence" value="ECO:0007669"/>
    <property type="project" value="InterPro"/>
</dbReference>
<name>A0A494ZW56_9BACI</name>
<reference evidence="2 3" key="1">
    <citation type="journal article" date="2016" name="Int. J. Syst. Evol. Microbiol.">
        <title>Oceanobacillus halophilus sp. nov., a novel moderately halophilic bacterium from a hypersaline lake.</title>
        <authorList>
            <person name="Amoozegar M.A."/>
            <person name="Bagheri M."/>
            <person name="Makhdoumi A."/>
            <person name="Nikou M.M."/>
            <person name="Fazeli S.A.S."/>
            <person name="Schumann P."/>
            <person name="Sproer C."/>
            <person name="Sanchez-Porro C."/>
            <person name="Ventosa A."/>
        </authorList>
    </citation>
    <scope>NUCLEOTIDE SEQUENCE [LARGE SCALE GENOMIC DNA]</scope>
    <source>
        <strain evidence="2 3">DSM 23996</strain>
    </source>
</reference>
<dbReference type="InterPro" id="IPR050276">
    <property type="entry name" value="MshD_Acetyltransferase"/>
</dbReference>
<evidence type="ECO:0000259" key="1">
    <source>
        <dbReference type="PROSITE" id="PS51186"/>
    </source>
</evidence>
<proteinExistence type="predicted"/>
<evidence type="ECO:0000313" key="2">
    <source>
        <dbReference type="EMBL" id="RKQ30805.1"/>
    </source>
</evidence>
<dbReference type="Pfam" id="PF00583">
    <property type="entry name" value="Acetyltransf_1"/>
    <property type="match status" value="1"/>
</dbReference>
<dbReference type="Proteomes" id="UP000269301">
    <property type="component" value="Unassembled WGS sequence"/>
</dbReference>
<dbReference type="PROSITE" id="PS51186">
    <property type="entry name" value="GNAT"/>
    <property type="match status" value="1"/>
</dbReference>
<dbReference type="EMBL" id="RBZP01000016">
    <property type="protein sequence ID" value="RKQ30805.1"/>
    <property type="molecule type" value="Genomic_DNA"/>
</dbReference>
<evidence type="ECO:0000313" key="3">
    <source>
        <dbReference type="Proteomes" id="UP000269301"/>
    </source>
</evidence>
<dbReference type="Gene3D" id="3.40.630.30">
    <property type="match status" value="1"/>
</dbReference>
<feature type="domain" description="N-acetyltransferase" evidence="1">
    <location>
        <begin position="1"/>
        <end position="168"/>
    </location>
</feature>
<dbReference type="RefSeq" id="WP_121205496.1">
    <property type="nucleotide sequence ID" value="NZ_RBZP01000016.1"/>
</dbReference>
<dbReference type="OrthoDB" id="9799092at2"/>
<sequence>MNIRLLQSNDAEIYWQIRLEALQKNPEAFATSYEEAKNRKNPIGRVASNLIDTYNFTFGALIDGELIGVITLIQESALKLRHRASIFAMYVTPKMRGAGVGQALLSEAIKKAQSIETIEKINLSVVTTNKEAKELYIKCGFQTFGVEEKALVYQDNYYNEEHMALFLK</sequence>
<dbReference type="PANTHER" id="PTHR43617:SF33">
    <property type="entry name" value="SPORE COAT POLYSACCHARIDE BIOSYNTHESIS PROTEIN SPSD"/>
    <property type="match status" value="1"/>
</dbReference>
<dbReference type="PANTHER" id="PTHR43617">
    <property type="entry name" value="L-AMINO ACID N-ACETYLTRANSFERASE"/>
    <property type="match status" value="1"/>
</dbReference>
<keyword evidence="3" id="KW-1185">Reference proteome</keyword>
<dbReference type="SUPFAM" id="SSF55729">
    <property type="entry name" value="Acyl-CoA N-acyltransferases (Nat)"/>
    <property type="match status" value="1"/>
</dbReference>
<dbReference type="CDD" id="cd04301">
    <property type="entry name" value="NAT_SF"/>
    <property type="match status" value="1"/>
</dbReference>
<comment type="caution">
    <text evidence="2">The sequence shown here is derived from an EMBL/GenBank/DDBJ whole genome shotgun (WGS) entry which is preliminary data.</text>
</comment>